<dbReference type="CDD" id="cd12168">
    <property type="entry name" value="Mand_dh_like"/>
    <property type="match status" value="1"/>
</dbReference>
<evidence type="ECO:0000313" key="14">
    <source>
        <dbReference type="EMBL" id="PSK37510.1"/>
    </source>
</evidence>
<dbReference type="InterPro" id="IPR036291">
    <property type="entry name" value="NAD(P)-bd_dom_sf"/>
</dbReference>
<evidence type="ECO:0000256" key="2">
    <source>
        <dbReference type="ARBA" id="ARBA00005854"/>
    </source>
</evidence>
<dbReference type="GO" id="GO:0016616">
    <property type="term" value="F:oxidoreductase activity, acting on the CH-OH group of donors, NAD or NADP as acceptor"/>
    <property type="evidence" value="ECO:0007669"/>
    <property type="project" value="InterPro"/>
</dbReference>
<feature type="transmembrane region" description="Helical" evidence="12">
    <location>
        <begin position="162"/>
        <end position="183"/>
    </location>
</feature>
<dbReference type="InterPro" id="IPR029752">
    <property type="entry name" value="D-isomer_DH_CS1"/>
</dbReference>
<feature type="transmembrane region" description="Helical" evidence="12">
    <location>
        <begin position="105"/>
        <end position="124"/>
    </location>
</feature>
<dbReference type="PANTHER" id="PTHR23502:SF186">
    <property type="entry name" value="MAJOR FACILITATOR SUPERFAMILY (MFS) PROFILE DOMAIN-CONTAINING PROTEIN"/>
    <property type="match status" value="1"/>
</dbReference>
<keyword evidence="15" id="KW-1185">Reference proteome</keyword>
<evidence type="ECO:0000256" key="11">
    <source>
        <dbReference type="SAM" id="MobiDB-lite"/>
    </source>
</evidence>
<feature type="transmembrane region" description="Helical" evidence="12">
    <location>
        <begin position="131"/>
        <end position="150"/>
    </location>
</feature>
<feature type="transmembrane region" description="Helical" evidence="12">
    <location>
        <begin position="402"/>
        <end position="426"/>
    </location>
</feature>
<feature type="transmembrane region" description="Helical" evidence="12">
    <location>
        <begin position="65"/>
        <end position="85"/>
    </location>
</feature>
<reference evidence="14 15" key="1">
    <citation type="submission" date="2017-05" db="EMBL/GenBank/DDBJ databases">
        <title>Draft genome sequence of Elsinoe australis.</title>
        <authorList>
            <person name="Cheng Q."/>
        </authorList>
    </citation>
    <scope>NUCLEOTIDE SEQUENCE [LARGE SCALE GENOMIC DNA]</scope>
    <source>
        <strain evidence="14 15">NL1</strain>
    </source>
</reference>
<accession>A0A2P7YNJ3</accession>
<feature type="transmembrane region" description="Helical" evidence="12">
    <location>
        <begin position="433"/>
        <end position="455"/>
    </location>
</feature>
<dbReference type="OrthoDB" id="446368at2759"/>
<evidence type="ECO:0000256" key="5">
    <source>
        <dbReference type="ARBA" id="ARBA00022692"/>
    </source>
</evidence>
<keyword evidence="8" id="KW-0520">NAD</keyword>
<dbReference type="GO" id="GO:0005886">
    <property type="term" value="C:plasma membrane"/>
    <property type="evidence" value="ECO:0007669"/>
    <property type="project" value="UniProtKB-SubCell"/>
</dbReference>
<feature type="transmembrane region" description="Helical" evidence="12">
    <location>
        <begin position="467"/>
        <end position="489"/>
    </location>
</feature>
<feature type="domain" description="Major facilitator superfamily (MFS) profile" evidence="13">
    <location>
        <begin position="67"/>
        <end position="499"/>
    </location>
</feature>
<feature type="transmembrane region" description="Helical" evidence="12">
    <location>
        <begin position="298"/>
        <end position="322"/>
    </location>
</feature>
<evidence type="ECO:0000313" key="15">
    <source>
        <dbReference type="Proteomes" id="UP000243723"/>
    </source>
</evidence>
<evidence type="ECO:0000256" key="4">
    <source>
        <dbReference type="ARBA" id="ARBA00022475"/>
    </source>
</evidence>
<feature type="compositionally biased region" description="Acidic residues" evidence="11">
    <location>
        <begin position="521"/>
        <end position="543"/>
    </location>
</feature>
<evidence type="ECO:0000256" key="6">
    <source>
        <dbReference type="ARBA" id="ARBA00022989"/>
    </source>
</evidence>
<evidence type="ECO:0000256" key="8">
    <source>
        <dbReference type="ARBA" id="ARBA00023027"/>
    </source>
</evidence>
<evidence type="ECO:0000256" key="7">
    <source>
        <dbReference type="ARBA" id="ARBA00023002"/>
    </source>
</evidence>
<gene>
    <name evidence="14" type="ORF">B9Z65_2252</name>
</gene>
<dbReference type="SUPFAM" id="SSF51735">
    <property type="entry name" value="NAD(P)-binding Rossmann-fold domains"/>
    <property type="match status" value="1"/>
</dbReference>
<dbReference type="PROSITE" id="PS50850">
    <property type="entry name" value="MFS"/>
    <property type="match status" value="1"/>
</dbReference>
<dbReference type="GO" id="GO:0022857">
    <property type="term" value="F:transmembrane transporter activity"/>
    <property type="evidence" value="ECO:0007669"/>
    <property type="project" value="InterPro"/>
</dbReference>
<name>A0A2P7YNJ3_9PEZI</name>
<dbReference type="Proteomes" id="UP000243723">
    <property type="component" value="Unassembled WGS sequence"/>
</dbReference>
<dbReference type="Pfam" id="PF02826">
    <property type="entry name" value="2-Hacid_dh_C"/>
    <property type="match status" value="1"/>
</dbReference>
<feature type="transmembrane region" description="Helical" evidence="12">
    <location>
        <begin position="334"/>
        <end position="355"/>
    </location>
</feature>
<keyword evidence="4" id="KW-1003">Cell membrane</keyword>
<dbReference type="PROSITE" id="PS00065">
    <property type="entry name" value="D_2_HYDROXYACID_DH_1"/>
    <property type="match status" value="1"/>
</dbReference>
<evidence type="ECO:0000256" key="10">
    <source>
        <dbReference type="ARBA" id="ARBA00038459"/>
    </source>
</evidence>
<keyword evidence="9 12" id="KW-0472">Membrane</keyword>
<dbReference type="InterPro" id="IPR020846">
    <property type="entry name" value="MFS_dom"/>
</dbReference>
<dbReference type="FunFam" id="1.20.1250.20:FF:000266">
    <property type="entry name" value="MFS multidrug transporter, putative"/>
    <property type="match status" value="1"/>
</dbReference>
<dbReference type="Gene3D" id="3.40.50.720">
    <property type="entry name" value="NAD(P)-binding Rossmann-like Domain"/>
    <property type="match status" value="2"/>
</dbReference>
<dbReference type="CDD" id="cd17323">
    <property type="entry name" value="MFS_Tpo1_MDR_like"/>
    <property type="match status" value="1"/>
</dbReference>
<feature type="transmembrane region" description="Helical" evidence="12">
    <location>
        <begin position="190"/>
        <end position="209"/>
    </location>
</feature>
<dbReference type="InterPro" id="IPR011701">
    <property type="entry name" value="MFS"/>
</dbReference>
<comment type="similarity">
    <text evidence="2">Belongs to the D-isomer specific 2-hydroxyacid dehydrogenase family.</text>
</comment>
<dbReference type="SUPFAM" id="SSF52283">
    <property type="entry name" value="Formate/glycerate dehydrogenase catalytic domain-like"/>
    <property type="match status" value="1"/>
</dbReference>
<dbReference type="SUPFAM" id="SSF103473">
    <property type="entry name" value="MFS general substrate transporter"/>
    <property type="match status" value="1"/>
</dbReference>
<keyword evidence="6 12" id="KW-1133">Transmembrane helix</keyword>
<dbReference type="Pfam" id="PF00389">
    <property type="entry name" value="2-Hacid_dh"/>
    <property type="match status" value="1"/>
</dbReference>
<dbReference type="Gene3D" id="1.20.1250.20">
    <property type="entry name" value="MFS general substrate transporter like domains"/>
    <property type="match status" value="1"/>
</dbReference>
<dbReference type="AlphaFoldDB" id="A0A2P7YNJ3"/>
<dbReference type="EMBL" id="NHZQ01000412">
    <property type="protein sequence ID" value="PSK37510.1"/>
    <property type="molecule type" value="Genomic_DNA"/>
</dbReference>
<dbReference type="PANTHER" id="PTHR23502">
    <property type="entry name" value="MAJOR FACILITATOR SUPERFAMILY"/>
    <property type="match status" value="1"/>
</dbReference>
<dbReference type="InterPro" id="IPR006140">
    <property type="entry name" value="D-isomer_DH_NAD-bd"/>
</dbReference>
<keyword evidence="3" id="KW-0813">Transport</keyword>
<keyword evidence="7" id="KW-0560">Oxidoreductase</keyword>
<evidence type="ECO:0000256" key="12">
    <source>
        <dbReference type="SAM" id="Phobius"/>
    </source>
</evidence>
<dbReference type="GO" id="GO:0051287">
    <property type="term" value="F:NAD binding"/>
    <property type="evidence" value="ECO:0007669"/>
    <property type="project" value="InterPro"/>
</dbReference>
<protein>
    <recommendedName>
        <fullName evidence="13">Major facilitator superfamily (MFS) profile domain-containing protein</fullName>
    </recommendedName>
</protein>
<dbReference type="InterPro" id="IPR036259">
    <property type="entry name" value="MFS_trans_sf"/>
</dbReference>
<comment type="similarity">
    <text evidence="10">Belongs to the major facilitator superfamily. DHA1 family. Polyamines/proton antiporter (TC 2.A.1.2.16) subfamily.</text>
</comment>
<dbReference type="FunFam" id="3.40.50.720:FF:000282">
    <property type="entry name" value="Glyoxylate reductase protein"/>
    <property type="match status" value="1"/>
</dbReference>
<feature type="region of interest" description="Disordered" evidence="11">
    <location>
        <begin position="517"/>
        <end position="571"/>
    </location>
</feature>
<sequence length="927" mass="100889">MEKDLESQSVTKIPHWKLILDQGVLTPEVEAYHYKGHGTDEDPYVVTWIHNDTRNPQNFSGLKKWSITGVVAIATLAVAFVSSAYSGGARQILEEFRVSQEIGTLGVSLFVLGFAIGPLLWAPLSELFGRQVLFFGTYAGLTAFNAGAAGSPNIEALLVQRFFAGAIGSSPLTNAGGVIADMFSADQRGLAMSLFAAAPFMGPVIGPIVGGFVGQTIGWRWIQGVMAIFTGVLWIVGGLYVPETYPPVLLRKRAAALSKKTGKVYKSQQDAEQGPTTFGHVFGTALSRPWILLFKEPIVLLLTIYMAIIYGVLYMLFSAFPIVYQQGRGWSQGIGGLAFLGVAVGMIFAVSYSIWDNKRFVKINHEHGGFAPPEARLPPAIIGAVSIVVGLFWFAWTNSPSVHFMASISAGVPFGFGMVLVFLSIMNYLIDSYVIFAASVLAANSVLRSLFGAAFPLFTTQMYSALGIHWAASIPAFLALACVPFPFLFWKYGSKIREKCTYAAQAMEFLKRLQQQKDEGESSEDIDEKEQEAFDESYDDENALEPRFEEIKTGQAPRQQDGGKLAKTKSYEGNPYDIDRVATRESFAAGRASRTTSREGSIKSKSADKAKSELAEIAELLEPKAKSREEFISECKSGAFDGAVAAFRTFGSFSFTGMIDSEVLDVLPKSLKFLAHNGAGYDQIDVHACAKRSPPILVSNVPTAVDDSTADTAVFLIIGALRNFNTSLLAARKGEWRGNPPPPLGHDPQGKVLGILGMGGIGRNLKAKMDLFGMTTIYHNRKKLSNELAGGAEYVSFDELLAKSDVLSLNLPLNKNTRHIISTEEFKKMKKGVTIINTARGAVMDEDALVKALDSGHVYSVGLDVYEEEPKIHPGLVSNPNVLLLPHMGTWSVETQVKMEEWCLSNVRSAIETGKLRSPIPEHADLA</sequence>
<dbReference type="PROSITE" id="PS00670">
    <property type="entry name" value="D_2_HYDROXYACID_DH_2"/>
    <property type="match status" value="1"/>
</dbReference>
<feature type="region of interest" description="Disordered" evidence="11">
    <location>
        <begin position="587"/>
        <end position="608"/>
    </location>
</feature>
<evidence type="ECO:0000256" key="3">
    <source>
        <dbReference type="ARBA" id="ARBA00022448"/>
    </source>
</evidence>
<evidence type="ECO:0000256" key="9">
    <source>
        <dbReference type="ARBA" id="ARBA00023136"/>
    </source>
</evidence>
<comment type="subcellular location">
    <subcellularLocation>
        <location evidence="1">Cell membrane</location>
        <topology evidence="1">Multi-pass membrane protein</topology>
    </subcellularLocation>
</comment>
<proteinExistence type="inferred from homology"/>
<comment type="caution">
    <text evidence="14">The sequence shown here is derived from an EMBL/GenBank/DDBJ whole genome shotgun (WGS) entry which is preliminary data.</text>
</comment>
<feature type="transmembrane region" description="Helical" evidence="12">
    <location>
        <begin position="376"/>
        <end position="396"/>
    </location>
</feature>
<evidence type="ECO:0000259" key="13">
    <source>
        <dbReference type="PROSITE" id="PS50850"/>
    </source>
</evidence>
<dbReference type="STRING" id="40998.A0A2P7YNJ3"/>
<organism evidence="14 15">
    <name type="scientific">Elsinoe australis</name>
    <dbReference type="NCBI Taxonomy" id="40998"/>
    <lineage>
        <taxon>Eukaryota</taxon>
        <taxon>Fungi</taxon>
        <taxon>Dikarya</taxon>
        <taxon>Ascomycota</taxon>
        <taxon>Pezizomycotina</taxon>
        <taxon>Dothideomycetes</taxon>
        <taxon>Dothideomycetidae</taxon>
        <taxon>Myriangiales</taxon>
        <taxon>Elsinoaceae</taxon>
        <taxon>Elsinoe</taxon>
    </lineage>
</organism>
<feature type="transmembrane region" description="Helical" evidence="12">
    <location>
        <begin position="221"/>
        <end position="241"/>
    </location>
</feature>
<keyword evidence="5 12" id="KW-0812">Transmembrane</keyword>
<dbReference type="InterPro" id="IPR006139">
    <property type="entry name" value="D-isomer_2_OHA_DH_cat_dom"/>
</dbReference>
<dbReference type="InterPro" id="IPR029753">
    <property type="entry name" value="D-isomer_DH_CS"/>
</dbReference>
<evidence type="ECO:0000256" key="1">
    <source>
        <dbReference type="ARBA" id="ARBA00004651"/>
    </source>
</evidence>
<dbReference type="Pfam" id="PF07690">
    <property type="entry name" value="MFS_1"/>
    <property type="match status" value="1"/>
</dbReference>
<feature type="compositionally biased region" description="Basic and acidic residues" evidence="11">
    <location>
        <begin position="596"/>
        <end position="608"/>
    </location>
</feature>